<dbReference type="EMBL" id="JXSX01000001">
    <property type="protein sequence ID" value="KIR65701.1"/>
    <property type="molecule type" value="Genomic_DNA"/>
</dbReference>
<comment type="caution">
    <text evidence="8">The sequence shown here is derived from an EMBL/GenBank/DDBJ whole genome shotgun (WGS) entry which is preliminary data.</text>
</comment>
<dbReference type="GO" id="GO:0008934">
    <property type="term" value="F:inositol monophosphate 1-phosphatase activity"/>
    <property type="evidence" value="ECO:0007669"/>
    <property type="project" value="InterPro"/>
</dbReference>
<dbReference type="OrthoDB" id="9772456at2"/>
<name>A0A0D0X3N3_9ACTN</name>
<keyword evidence="3 6" id="KW-0479">Metal-binding</keyword>
<keyword evidence="4 7" id="KW-0378">Hydrolase</keyword>
<dbReference type="AlphaFoldDB" id="A0A0D0X3N3"/>
<dbReference type="GO" id="GO:0046872">
    <property type="term" value="F:metal ion binding"/>
    <property type="evidence" value="ECO:0007669"/>
    <property type="project" value="UniProtKB-KW"/>
</dbReference>
<organism evidence="8 9">
    <name type="scientific">Micromonospora haikouensis</name>
    <dbReference type="NCBI Taxonomy" id="686309"/>
    <lineage>
        <taxon>Bacteria</taxon>
        <taxon>Bacillati</taxon>
        <taxon>Actinomycetota</taxon>
        <taxon>Actinomycetes</taxon>
        <taxon>Micromonosporales</taxon>
        <taxon>Micromonosporaceae</taxon>
        <taxon>Micromonospora</taxon>
    </lineage>
</organism>
<dbReference type="InterPro" id="IPR020583">
    <property type="entry name" value="Inositol_monoP_metal-BS"/>
</dbReference>
<protein>
    <recommendedName>
        <fullName evidence="7">Inositol-1-monophosphatase</fullName>
        <ecNumber evidence="7">3.1.3.25</ecNumber>
    </recommendedName>
</protein>
<comment type="catalytic activity">
    <reaction evidence="1 7">
        <text>a myo-inositol phosphate + H2O = myo-inositol + phosphate</text>
        <dbReference type="Rhea" id="RHEA:24056"/>
        <dbReference type="ChEBI" id="CHEBI:15377"/>
        <dbReference type="ChEBI" id="CHEBI:17268"/>
        <dbReference type="ChEBI" id="CHEBI:43474"/>
        <dbReference type="ChEBI" id="CHEBI:84139"/>
        <dbReference type="EC" id="3.1.3.25"/>
    </reaction>
</comment>
<dbReference type="Gene3D" id="3.30.540.10">
    <property type="entry name" value="Fructose-1,6-Bisphosphatase, subunit A, domain 1"/>
    <property type="match status" value="1"/>
</dbReference>
<dbReference type="InterPro" id="IPR000760">
    <property type="entry name" value="Inositol_monophosphatase-like"/>
</dbReference>
<dbReference type="Proteomes" id="UP000032254">
    <property type="component" value="Unassembled WGS sequence"/>
</dbReference>
<dbReference type="GO" id="GO:0006020">
    <property type="term" value="P:inositol metabolic process"/>
    <property type="evidence" value="ECO:0007669"/>
    <property type="project" value="TreeGrafter"/>
</dbReference>
<feature type="binding site" evidence="6">
    <location>
        <position position="92"/>
    </location>
    <ligand>
        <name>Mg(2+)</name>
        <dbReference type="ChEBI" id="CHEBI:18420"/>
        <label>1</label>
        <note>catalytic</note>
    </ligand>
</feature>
<evidence type="ECO:0000313" key="9">
    <source>
        <dbReference type="Proteomes" id="UP000032254"/>
    </source>
</evidence>
<dbReference type="PATRIC" id="fig|47853.6.peg.2156"/>
<comment type="similarity">
    <text evidence="7">Belongs to the inositol monophosphatase superfamily.</text>
</comment>
<gene>
    <name evidence="8" type="ORF">TK50_10135</name>
</gene>
<evidence type="ECO:0000256" key="5">
    <source>
        <dbReference type="ARBA" id="ARBA00022842"/>
    </source>
</evidence>
<dbReference type="PROSITE" id="PS00629">
    <property type="entry name" value="IMP_1"/>
    <property type="match status" value="1"/>
</dbReference>
<dbReference type="Pfam" id="PF00459">
    <property type="entry name" value="Inositol_P"/>
    <property type="match status" value="1"/>
</dbReference>
<evidence type="ECO:0000256" key="4">
    <source>
        <dbReference type="ARBA" id="ARBA00022801"/>
    </source>
</evidence>
<feature type="binding site" evidence="6">
    <location>
        <position position="219"/>
    </location>
    <ligand>
        <name>Mg(2+)</name>
        <dbReference type="ChEBI" id="CHEBI:18420"/>
        <label>1</label>
        <note>catalytic</note>
    </ligand>
</feature>
<keyword evidence="9" id="KW-1185">Reference proteome</keyword>
<evidence type="ECO:0000256" key="2">
    <source>
        <dbReference type="ARBA" id="ARBA00001946"/>
    </source>
</evidence>
<dbReference type="InterPro" id="IPR033942">
    <property type="entry name" value="IMPase"/>
</dbReference>
<dbReference type="EC" id="3.1.3.25" evidence="7"/>
<dbReference type="GO" id="GO:0007165">
    <property type="term" value="P:signal transduction"/>
    <property type="evidence" value="ECO:0007669"/>
    <property type="project" value="TreeGrafter"/>
</dbReference>
<dbReference type="GeneID" id="301304493"/>
<evidence type="ECO:0000313" key="8">
    <source>
        <dbReference type="EMBL" id="KIR65701.1"/>
    </source>
</evidence>
<dbReference type="RefSeq" id="WP_043962511.1">
    <property type="nucleotide sequence ID" value="NZ_JBEZEP010000019.1"/>
</dbReference>
<dbReference type="CDD" id="cd01639">
    <property type="entry name" value="IMPase"/>
    <property type="match status" value="1"/>
</dbReference>
<comment type="cofactor">
    <cofactor evidence="2 6 7">
        <name>Mg(2+)</name>
        <dbReference type="ChEBI" id="CHEBI:18420"/>
    </cofactor>
</comment>
<evidence type="ECO:0000256" key="1">
    <source>
        <dbReference type="ARBA" id="ARBA00001033"/>
    </source>
</evidence>
<evidence type="ECO:0000256" key="6">
    <source>
        <dbReference type="PIRSR" id="PIRSR600760-2"/>
    </source>
</evidence>
<dbReference type="SUPFAM" id="SSF56655">
    <property type="entry name" value="Carbohydrate phosphatase"/>
    <property type="match status" value="1"/>
</dbReference>
<proteinExistence type="inferred from homology"/>
<evidence type="ECO:0000256" key="7">
    <source>
        <dbReference type="RuleBase" id="RU364068"/>
    </source>
</evidence>
<dbReference type="PRINTS" id="PR00377">
    <property type="entry name" value="IMPHPHTASES"/>
</dbReference>
<dbReference type="Gene3D" id="3.40.190.80">
    <property type="match status" value="1"/>
</dbReference>
<reference evidence="8 9" key="1">
    <citation type="submission" date="2015-01" db="EMBL/GenBank/DDBJ databases">
        <title>Sequencing and annotation of Micromonospora carbonacea strain JXNU-1 genome.</title>
        <authorList>
            <person name="Long Z."/>
            <person name="Huang Y."/>
            <person name="Jiang Y."/>
        </authorList>
    </citation>
    <scope>NUCLEOTIDE SEQUENCE [LARGE SCALE GENOMIC DNA]</scope>
    <source>
        <strain evidence="8 9">JXNU-1</strain>
    </source>
</reference>
<dbReference type="PANTHER" id="PTHR20854">
    <property type="entry name" value="INOSITOL MONOPHOSPHATASE"/>
    <property type="match status" value="1"/>
</dbReference>
<accession>A0A0D0X3N3</accession>
<keyword evidence="5 6" id="KW-0460">Magnesium</keyword>
<feature type="binding site" evidence="6">
    <location>
        <position position="74"/>
    </location>
    <ligand>
        <name>Mg(2+)</name>
        <dbReference type="ChEBI" id="CHEBI:18420"/>
        <label>1</label>
        <note>catalytic</note>
    </ligand>
</feature>
<feature type="binding site" evidence="6">
    <location>
        <position position="95"/>
    </location>
    <ligand>
        <name>Mg(2+)</name>
        <dbReference type="ChEBI" id="CHEBI:18420"/>
        <label>1</label>
        <note>catalytic</note>
    </ligand>
</feature>
<dbReference type="PANTHER" id="PTHR20854:SF4">
    <property type="entry name" value="INOSITOL-1-MONOPHOSPHATASE-RELATED"/>
    <property type="match status" value="1"/>
</dbReference>
<feature type="binding site" evidence="6">
    <location>
        <position position="94"/>
    </location>
    <ligand>
        <name>Mg(2+)</name>
        <dbReference type="ChEBI" id="CHEBI:18420"/>
        <label>1</label>
        <note>catalytic</note>
    </ligand>
</feature>
<sequence>MDRAVPPPGELLEIAVDVARAAAATAHRMWAEGVSVAATKSTVTDVVTAADRAVERQVLDALRRIRPHDAVLGEEYGAGDAAPAARVRWILDPIDGTVNYLYGLPCCAVSLAAEVDGQVVAGVVRNVFTGDEWTATAGGGAYRAGERLRCSAETDLGQALVATGFGYDPARRAHQARVLAGLIGHVRDVRRQGAASVDLCLAAEGRLDAYYEKGLNLWDHAAGALVGTEAGLLVGGLGGRPAGPDLVIAAPPALFAPLHDRLADLDASGGP</sequence>
<evidence type="ECO:0000256" key="3">
    <source>
        <dbReference type="ARBA" id="ARBA00022723"/>
    </source>
</evidence>